<evidence type="ECO:0000313" key="3">
    <source>
        <dbReference type="Proteomes" id="UP000632377"/>
    </source>
</evidence>
<accession>A0ABS1TIB5</accession>
<comment type="caution">
    <text evidence="2">The sequence shown here is derived from an EMBL/GenBank/DDBJ whole genome shotgun (WGS) entry which is preliminary data.</text>
</comment>
<organism evidence="2 3">
    <name type="scientific">Clostridium rhizosphaerae</name>
    <dbReference type="NCBI Taxonomy" id="2803861"/>
    <lineage>
        <taxon>Bacteria</taxon>
        <taxon>Bacillati</taxon>
        <taxon>Bacillota</taxon>
        <taxon>Clostridia</taxon>
        <taxon>Eubacteriales</taxon>
        <taxon>Clostridiaceae</taxon>
        <taxon>Clostridium</taxon>
    </lineage>
</organism>
<proteinExistence type="predicted"/>
<name>A0ABS1TIB5_9CLOT</name>
<protein>
    <submittedName>
        <fullName evidence="2">Uncharacterized protein</fullName>
    </submittedName>
</protein>
<feature type="region of interest" description="Disordered" evidence="1">
    <location>
        <begin position="41"/>
        <end position="62"/>
    </location>
</feature>
<evidence type="ECO:0000256" key="1">
    <source>
        <dbReference type="SAM" id="MobiDB-lite"/>
    </source>
</evidence>
<dbReference type="Proteomes" id="UP000632377">
    <property type="component" value="Unassembled WGS sequence"/>
</dbReference>
<reference evidence="2 3" key="1">
    <citation type="submission" date="2021-01" db="EMBL/GenBank/DDBJ databases">
        <title>Genome public.</title>
        <authorList>
            <person name="Liu C."/>
            <person name="Sun Q."/>
        </authorList>
    </citation>
    <scope>NUCLEOTIDE SEQUENCE [LARGE SCALE GENOMIC DNA]</scope>
    <source>
        <strain evidence="2 3">YIM B02515</strain>
    </source>
</reference>
<evidence type="ECO:0000313" key="2">
    <source>
        <dbReference type="EMBL" id="MBL4938089.1"/>
    </source>
</evidence>
<sequence>MPDNDNLVPEMRASLDRMTEKMSGESKDDLAKDYEYAVKSNKNVSKQNEKEKQAVDAYRKNL</sequence>
<dbReference type="EMBL" id="JAESWC010000018">
    <property type="protein sequence ID" value="MBL4938089.1"/>
    <property type="molecule type" value="Genomic_DNA"/>
</dbReference>
<dbReference type="RefSeq" id="WP_202750820.1">
    <property type="nucleotide sequence ID" value="NZ_JAESWC010000018.1"/>
</dbReference>
<feature type="compositionally biased region" description="Basic and acidic residues" evidence="1">
    <location>
        <begin position="47"/>
        <end position="62"/>
    </location>
</feature>
<gene>
    <name evidence="2" type="ORF">JK636_20460</name>
</gene>
<keyword evidence="3" id="KW-1185">Reference proteome</keyword>